<reference evidence="3" key="1">
    <citation type="submission" date="2021-01" db="EMBL/GenBank/DDBJ databases">
        <title>Genome public.</title>
        <authorList>
            <person name="Liu C."/>
            <person name="Sun Q."/>
        </authorList>
    </citation>
    <scope>NUCLEOTIDE SEQUENCE</scope>
    <source>
        <strain evidence="3">M6</strain>
    </source>
</reference>
<organism evidence="3 4">
    <name type="scientific">Ruminococcus difficilis</name>
    <dbReference type="NCBI Taxonomy" id="2763069"/>
    <lineage>
        <taxon>Bacteria</taxon>
        <taxon>Bacillati</taxon>
        <taxon>Bacillota</taxon>
        <taxon>Clostridia</taxon>
        <taxon>Eubacteriales</taxon>
        <taxon>Oscillospiraceae</taxon>
        <taxon>Ruminococcus</taxon>
    </lineage>
</organism>
<dbReference type="PANTHER" id="PTHR42855">
    <property type="entry name" value="ABC TRANSPORTER ATP-BINDING SUBUNIT"/>
    <property type="match status" value="1"/>
</dbReference>
<proteinExistence type="predicted"/>
<dbReference type="GO" id="GO:0016887">
    <property type="term" value="F:ATP hydrolysis activity"/>
    <property type="evidence" value="ECO:0007669"/>
    <property type="project" value="InterPro"/>
</dbReference>
<dbReference type="InterPro" id="IPR003439">
    <property type="entry name" value="ABC_transporter-like_ATP-bd"/>
</dbReference>
<sequence length="376" mass="43015">MLSKGEQTKALLAALFLKENSFLLIDEPTNHLDTLGRKTLSDYLKRKHGFILVSHDRVFLDNCIDHILVINKTNIEVQRGNFSSWWRNKEMQDSFERAENEKHKKEISRLTAAAQKTSGWSDRVEKSKNGSTNSGSKLDKGYVGHKAAKMMKRSKAIENRQQDLIHEKSKLLKNLETAESLKLSPLPYHTSRLLELSDVSIAYGSRAVCSNISFTIEQGDRIALQGKNGSGKSSILKLICGENIPYQGILRKSERLKISYVPQSTAGLNGFLSEYIERNLLDESLFKAILRKFDFPREQFEKRLDEFSEGQKKKVLLAKSLCEQAHLYIWDEPLNYIDVLSRMQIENLLLEYKPTILFVEHDSAFCENIATKTVEL</sequence>
<dbReference type="Pfam" id="PF00005">
    <property type="entry name" value="ABC_tran"/>
    <property type="match status" value="1"/>
</dbReference>
<dbReference type="Proteomes" id="UP000633365">
    <property type="component" value="Unassembled WGS sequence"/>
</dbReference>
<gene>
    <name evidence="3" type="ORF">JKK62_11530</name>
</gene>
<keyword evidence="4" id="KW-1185">Reference proteome</keyword>
<dbReference type="AlphaFoldDB" id="A0A934WSR4"/>
<comment type="caution">
    <text evidence="3">The sequence shown here is derived from an EMBL/GenBank/DDBJ whole genome shotgun (WGS) entry which is preliminary data.</text>
</comment>
<dbReference type="InterPro" id="IPR027417">
    <property type="entry name" value="P-loop_NTPase"/>
</dbReference>
<dbReference type="PANTHER" id="PTHR42855:SF2">
    <property type="entry name" value="DRUG RESISTANCE ABC TRANSPORTER,ATP-BINDING PROTEIN"/>
    <property type="match status" value="1"/>
</dbReference>
<evidence type="ECO:0000256" key="1">
    <source>
        <dbReference type="SAM" id="MobiDB-lite"/>
    </source>
</evidence>
<keyword evidence="3" id="KW-0547">Nucleotide-binding</keyword>
<dbReference type="InterPro" id="IPR051309">
    <property type="entry name" value="ABCF_ATPase"/>
</dbReference>
<feature type="domain" description="ABC transporter" evidence="2">
    <location>
        <begin position="194"/>
        <end position="376"/>
    </location>
</feature>
<accession>A0A934WSR4</accession>
<name>A0A934WSR4_9FIRM</name>
<feature type="region of interest" description="Disordered" evidence="1">
    <location>
        <begin position="114"/>
        <end position="140"/>
    </location>
</feature>
<dbReference type="SUPFAM" id="SSF52540">
    <property type="entry name" value="P-loop containing nucleoside triphosphate hydrolases"/>
    <property type="match status" value="2"/>
</dbReference>
<evidence type="ECO:0000259" key="2">
    <source>
        <dbReference type="PROSITE" id="PS50893"/>
    </source>
</evidence>
<evidence type="ECO:0000313" key="4">
    <source>
        <dbReference type="Proteomes" id="UP000633365"/>
    </source>
</evidence>
<dbReference type="NCBIfam" id="NF000355">
    <property type="entry name" value="ribo_prot_ABC_F"/>
    <property type="match status" value="1"/>
</dbReference>
<dbReference type="PROSITE" id="PS50893">
    <property type="entry name" value="ABC_TRANSPORTER_2"/>
    <property type="match status" value="1"/>
</dbReference>
<keyword evidence="3" id="KW-0067">ATP-binding</keyword>
<dbReference type="Gene3D" id="3.40.50.300">
    <property type="entry name" value="P-loop containing nucleotide triphosphate hydrolases"/>
    <property type="match status" value="2"/>
</dbReference>
<dbReference type="EMBL" id="JAEQMG010000120">
    <property type="protein sequence ID" value="MBK6089262.1"/>
    <property type="molecule type" value="Genomic_DNA"/>
</dbReference>
<evidence type="ECO:0000313" key="3">
    <source>
        <dbReference type="EMBL" id="MBK6089262.1"/>
    </source>
</evidence>
<dbReference type="CDD" id="cd03221">
    <property type="entry name" value="ABCF_EF-3"/>
    <property type="match status" value="1"/>
</dbReference>
<dbReference type="GO" id="GO:0005524">
    <property type="term" value="F:ATP binding"/>
    <property type="evidence" value="ECO:0007669"/>
    <property type="project" value="UniProtKB-KW"/>
</dbReference>
<protein>
    <submittedName>
        <fullName evidence="3">ABC-F family ATP-binding cassette domain-containing protein</fullName>
    </submittedName>
</protein>